<evidence type="ECO:0000256" key="2">
    <source>
        <dbReference type="ARBA" id="ARBA00001936"/>
    </source>
</evidence>
<dbReference type="CDD" id="cd01087">
    <property type="entry name" value="Prolidase"/>
    <property type="match status" value="1"/>
</dbReference>
<evidence type="ECO:0000313" key="10">
    <source>
        <dbReference type="Proteomes" id="UP000664218"/>
    </source>
</evidence>
<evidence type="ECO:0000256" key="7">
    <source>
        <dbReference type="ARBA" id="ARBA00023211"/>
    </source>
</evidence>
<dbReference type="GO" id="GO:0005829">
    <property type="term" value="C:cytosol"/>
    <property type="evidence" value="ECO:0007669"/>
    <property type="project" value="TreeGrafter"/>
</dbReference>
<organism evidence="9 10">
    <name type="scientific">Proteiniclasticum aestuarii</name>
    <dbReference type="NCBI Taxonomy" id="2817862"/>
    <lineage>
        <taxon>Bacteria</taxon>
        <taxon>Bacillati</taxon>
        <taxon>Bacillota</taxon>
        <taxon>Clostridia</taxon>
        <taxon>Eubacteriales</taxon>
        <taxon>Clostridiaceae</taxon>
        <taxon>Proteiniclasticum</taxon>
    </lineage>
</organism>
<dbReference type="Proteomes" id="UP000664218">
    <property type="component" value="Unassembled WGS sequence"/>
</dbReference>
<keyword evidence="5" id="KW-0479">Metal-binding</keyword>
<evidence type="ECO:0000256" key="6">
    <source>
        <dbReference type="ARBA" id="ARBA00022801"/>
    </source>
</evidence>
<evidence type="ECO:0000256" key="1">
    <source>
        <dbReference type="ARBA" id="ARBA00001424"/>
    </source>
</evidence>
<dbReference type="RefSeq" id="WP_207599493.1">
    <property type="nucleotide sequence ID" value="NZ_JAFNJU010000005.1"/>
</dbReference>
<dbReference type="InterPro" id="IPR007865">
    <property type="entry name" value="Aminopep_P_N"/>
</dbReference>
<evidence type="ECO:0000259" key="8">
    <source>
        <dbReference type="SMART" id="SM01011"/>
    </source>
</evidence>
<dbReference type="InterPro" id="IPR052433">
    <property type="entry name" value="X-Pro_dipept-like"/>
</dbReference>
<keyword evidence="6" id="KW-0378">Hydrolase</keyword>
<comment type="similarity">
    <text evidence="3">Belongs to the peptidase M24B family.</text>
</comment>
<keyword evidence="9" id="KW-0031">Aminopeptidase</keyword>
<dbReference type="InterPro" id="IPR000994">
    <property type="entry name" value="Pept_M24"/>
</dbReference>
<dbReference type="Pfam" id="PF05195">
    <property type="entry name" value="AMP_N"/>
    <property type="match status" value="1"/>
</dbReference>
<dbReference type="SUPFAM" id="SSF55920">
    <property type="entry name" value="Creatinase/aminopeptidase"/>
    <property type="match status" value="1"/>
</dbReference>
<comment type="cofactor">
    <cofactor evidence="2">
        <name>Mn(2+)</name>
        <dbReference type="ChEBI" id="CHEBI:29035"/>
    </cofactor>
</comment>
<dbReference type="InterPro" id="IPR036005">
    <property type="entry name" value="Creatinase/aminopeptidase-like"/>
</dbReference>
<keyword evidence="7" id="KW-0464">Manganese</keyword>
<evidence type="ECO:0000256" key="4">
    <source>
        <dbReference type="ARBA" id="ARBA00012574"/>
    </source>
</evidence>
<accession>A0A939KH09</accession>
<comment type="caution">
    <text evidence="9">The sequence shown here is derived from an EMBL/GenBank/DDBJ whole genome shotgun (WGS) entry which is preliminary data.</text>
</comment>
<dbReference type="GO" id="GO:0030145">
    <property type="term" value="F:manganese ion binding"/>
    <property type="evidence" value="ECO:0007669"/>
    <property type="project" value="InterPro"/>
</dbReference>
<dbReference type="Gene3D" id="3.90.230.10">
    <property type="entry name" value="Creatinase/methionine aminopeptidase superfamily"/>
    <property type="match status" value="1"/>
</dbReference>
<evidence type="ECO:0000313" key="9">
    <source>
        <dbReference type="EMBL" id="MBO1264974.1"/>
    </source>
</evidence>
<dbReference type="InterPro" id="IPR029149">
    <property type="entry name" value="Creatin/AminoP/Spt16_N"/>
</dbReference>
<dbReference type="GO" id="GO:0006508">
    <property type="term" value="P:proteolysis"/>
    <property type="evidence" value="ECO:0007669"/>
    <property type="project" value="TreeGrafter"/>
</dbReference>
<sequence length="413" mass="47620">MKDFHVSRRNRIGEMMKDNSMLLLFAGQAPKKTADEAYKFTPNRNFYYMTGIDEEHVILAVKKQEGKITESLFIKRRDPVMVKWVGETISEEKAKEVSGVEDIRFLDTFEGFLNLAIAKEDLCRIYLDLEKDSYDSLDTRGVAFAKEILAKYPQVKVKNIYNEICSLRVIKSKEEVDKIRKAIEITGEGILNLMKHAKAGMKENEMEAYFDFTVKSRGGKDFAFTTICAGGHNATVLHYVANNQEVKENEMVLLDLGAQYEYYHGDISRTFPVSGKFTERQRIFYELVLKAHDEVLKMLRPGVPYSKINELVHEIYARELKVLGLIEKDEEVRKYYYHNTSHYLGLDTHDVGKRDVILEEGMVITVEPGLYIEEESIGIRLENDILITKDGCENLSKDIMITPDEVEEFLAKR</sequence>
<dbReference type="SMART" id="SM01011">
    <property type="entry name" value="AMP_N"/>
    <property type="match status" value="1"/>
</dbReference>
<keyword evidence="9" id="KW-0645">Protease</keyword>
<dbReference type="Pfam" id="PF00557">
    <property type="entry name" value="Peptidase_M24"/>
    <property type="match status" value="1"/>
</dbReference>
<dbReference type="SUPFAM" id="SSF53092">
    <property type="entry name" value="Creatinase/prolidase N-terminal domain"/>
    <property type="match status" value="1"/>
</dbReference>
<keyword evidence="10" id="KW-1185">Reference proteome</keyword>
<evidence type="ECO:0000256" key="3">
    <source>
        <dbReference type="ARBA" id="ARBA00008766"/>
    </source>
</evidence>
<feature type="domain" description="Aminopeptidase P N-terminal" evidence="8">
    <location>
        <begin position="1"/>
        <end position="134"/>
    </location>
</feature>
<dbReference type="EC" id="3.4.11.9" evidence="4"/>
<dbReference type="GO" id="GO:0070006">
    <property type="term" value="F:metalloaminopeptidase activity"/>
    <property type="evidence" value="ECO:0007669"/>
    <property type="project" value="InterPro"/>
</dbReference>
<dbReference type="Gene3D" id="3.40.350.10">
    <property type="entry name" value="Creatinase/prolidase N-terminal domain"/>
    <property type="match status" value="1"/>
</dbReference>
<reference evidence="9" key="1">
    <citation type="submission" date="2021-03" db="EMBL/GenBank/DDBJ databases">
        <title>Proteiniclasticum marinus sp. nov., isolated from tidal flat sediment.</title>
        <authorList>
            <person name="Namirimu T."/>
            <person name="Yang J.-A."/>
            <person name="Yang S.-H."/>
            <person name="Kim Y.-J."/>
            <person name="Kwon K.K."/>
        </authorList>
    </citation>
    <scope>NUCLEOTIDE SEQUENCE</scope>
    <source>
        <strain evidence="9">SCR006</strain>
    </source>
</reference>
<dbReference type="AlphaFoldDB" id="A0A939KH09"/>
<comment type="catalytic activity">
    <reaction evidence="1">
        <text>Release of any N-terminal amino acid, including proline, that is linked to proline, even from a dipeptide or tripeptide.</text>
        <dbReference type="EC" id="3.4.11.9"/>
    </reaction>
</comment>
<proteinExistence type="inferred from homology"/>
<evidence type="ECO:0000256" key="5">
    <source>
        <dbReference type="ARBA" id="ARBA00022723"/>
    </source>
</evidence>
<protein>
    <recommendedName>
        <fullName evidence="4">Xaa-Pro aminopeptidase</fullName>
        <ecNumber evidence="4">3.4.11.9</ecNumber>
    </recommendedName>
</protein>
<dbReference type="PANTHER" id="PTHR43226">
    <property type="entry name" value="XAA-PRO AMINOPEPTIDASE 3"/>
    <property type="match status" value="1"/>
</dbReference>
<gene>
    <name evidence="9" type="ORF">J3A84_08025</name>
</gene>
<name>A0A939KH09_9CLOT</name>
<dbReference type="PANTHER" id="PTHR43226:SF4">
    <property type="entry name" value="XAA-PRO AMINOPEPTIDASE 3"/>
    <property type="match status" value="1"/>
</dbReference>
<dbReference type="EMBL" id="JAFNJU010000005">
    <property type="protein sequence ID" value="MBO1264974.1"/>
    <property type="molecule type" value="Genomic_DNA"/>
</dbReference>